<protein>
    <submittedName>
        <fullName evidence="7">KLTH0D18128p</fullName>
    </submittedName>
</protein>
<keyword evidence="3" id="KW-1133">Transmembrane helix</keyword>
<evidence type="ECO:0000256" key="3">
    <source>
        <dbReference type="SAM" id="Phobius"/>
    </source>
</evidence>
<dbReference type="PANTHER" id="PTHR10404">
    <property type="entry name" value="N-ACETYLATED-ALPHA-LINKED ACIDIC DIPEPTIDASE"/>
    <property type="match status" value="1"/>
</dbReference>
<keyword evidence="3" id="KW-0812">Transmembrane</keyword>
<evidence type="ECO:0000313" key="8">
    <source>
        <dbReference type="Proteomes" id="UP000002036"/>
    </source>
</evidence>
<feature type="domain" description="Peptidase M28" evidence="6">
    <location>
        <begin position="388"/>
        <end position="576"/>
    </location>
</feature>
<dbReference type="KEGG" id="lth:KLTH0D18128g"/>
<dbReference type="SUPFAM" id="SSF53187">
    <property type="entry name" value="Zn-dependent exopeptidases"/>
    <property type="match status" value="1"/>
</dbReference>
<dbReference type="AlphaFoldDB" id="C5DFV0"/>
<dbReference type="eggNOG" id="KOG2195">
    <property type="taxonomic scope" value="Eukaryota"/>
</dbReference>
<feature type="domain" description="Transferrin receptor-like dimerisation" evidence="5">
    <location>
        <begin position="659"/>
        <end position="766"/>
    </location>
</feature>
<sequence>MEAHAESESQPLLHPTRTRENSVASLFARGRSNTINGLKTGYDTVKRHRIQFLYFSFASLVLYLTFTLAFLPRTSLSRDFRRLHFSKFTKAETYRIYLESLLRENQIERHLDAYTAERHLAGDQNALDYTVNELKALGFSPKIEKYYPWLNTPIDSGMSLWINGTLEFKSGMAEDALEEDSTSFSPFPTPAFHGYSANGNVTARFVYCNYGKNEDYEFLKNKGVHLEGMIHVIRYGVLFRGLKVKNAEKNGAAGVILYTDPYEDGQVTERNGFKSYPDGPARHASGFERGSVQFFTDFPGDPTTPGYASKSPETKRVSPGGKMPTIPSIPMSAKDISRILPYLNSRGCQFDVEGNIKGFEYYSGPSDEHTKLQVFNEQDYKVEEIFDVITEIPGILKGSSIIIGSHRDSWTTGGAADPGSGSSILLEVARGLSKLLEKGWKPLRTIKLISWDGEEPAMLGSTEYGENHAVKLQKQSLAYLNLDTVITGCIFRCEANPLLSEVLKEAASLTPFHGNPDYSLLEEWKNRTGGKVDVLGAGTDFMVFQNHLGIPSANFKFLSNEINDPVYQHHTIYDSLTWMKRFGDRNYESHNTMAIFTGISVLMLSENELVTFKTHDYAQLIQENFKKWHALLNKAFPNDQYIASESLKLSSLISLIADNASVKFDDNVTSLRKKVSQDFPWWKIYKKIAIFLRLSVANNKLKKVDRLFVTDRGLKDRGWMRHSIFAPEKESGYVGDVMPGLHEAIVAGDPQEILEWLHILTNQMSLIRELLEV</sequence>
<dbReference type="Pfam" id="PF02225">
    <property type="entry name" value="PA"/>
    <property type="match status" value="1"/>
</dbReference>
<dbReference type="STRING" id="559295.C5DFV0"/>
<organism evidence="7 8">
    <name type="scientific">Lachancea thermotolerans (strain ATCC 56472 / CBS 6340 / NRRL Y-8284)</name>
    <name type="common">Yeast</name>
    <name type="synonym">Kluyveromyces thermotolerans</name>
    <dbReference type="NCBI Taxonomy" id="559295"/>
    <lineage>
        <taxon>Eukaryota</taxon>
        <taxon>Fungi</taxon>
        <taxon>Dikarya</taxon>
        <taxon>Ascomycota</taxon>
        <taxon>Saccharomycotina</taxon>
        <taxon>Saccharomycetes</taxon>
        <taxon>Saccharomycetales</taxon>
        <taxon>Saccharomycetaceae</taxon>
        <taxon>Lachancea</taxon>
    </lineage>
</organism>
<feature type="region of interest" description="Disordered" evidence="2">
    <location>
        <begin position="303"/>
        <end position="328"/>
    </location>
</feature>
<keyword evidence="3" id="KW-0472">Membrane</keyword>
<feature type="domain" description="PA" evidence="4">
    <location>
        <begin position="202"/>
        <end position="279"/>
    </location>
</feature>
<evidence type="ECO:0000256" key="2">
    <source>
        <dbReference type="SAM" id="MobiDB-lite"/>
    </source>
</evidence>
<dbReference type="Pfam" id="PF04253">
    <property type="entry name" value="TFR_dimer"/>
    <property type="match status" value="1"/>
</dbReference>
<dbReference type="InterPro" id="IPR007484">
    <property type="entry name" value="Peptidase_M28"/>
</dbReference>
<gene>
    <name evidence="7" type="ordered locus">KLTH0D18128g</name>
</gene>
<dbReference type="Gene3D" id="3.50.30.30">
    <property type="match status" value="1"/>
</dbReference>
<dbReference type="FunFam" id="3.40.630.10:FF:000101">
    <property type="entry name" value="N-acetylated alpha-linked acidic dipeptidase like 1"/>
    <property type="match status" value="1"/>
</dbReference>
<dbReference type="InterPro" id="IPR039373">
    <property type="entry name" value="Peptidase_M28B"/>
</dbReference>
<dbReference type="SUPFAM" id="SSF52025">
    <property type="entry name" value="PA domain"/>
    <property type="match status" value="1"/>
</dbReference>
<dbReference type="PANTHER" id="PTHR10404:SF46">
    <property type="entry name" value="VACUOLAR PROTEIN SORTING-ASSOCIATED PROTEIN 70"/>
    <property type="match status" value="1"/>
</dbReference>
<dbReference type="SUPFAM" id="SSF47672">
    <property type="entry name" value="Transferrin receptor-like dimerisation domain"/>
    <property type="match status" value="1"/>
</dbReference>
<dbReference type="Gene3D" id="1.20.930.40">
    <property type="entry name" value="Transferrin receptor-like, dimerisation domain"/>
    <property type="match status" value="1"/>
</dbReference>
<evidence type="ECO:0000259" key="6">
    <source>
        <dbReference type="Pfam" id="PF04389"/>
    </source>
</evidence>
<proteinExistence type="inferred from homology"/>
<comment type="similarity">
    <text evidence="1">Belongs to the peptidase M28 family. M28B subfamily.</text>
</comment>
<dbReference type="OMA" id="QGSTEWV"/>
<evidence type="ECO:0000313" key="7">
    <source>
        <dbReference type="EMBL" id="CAR23055.1"/>
    </source>
</evidence>
<accession>C5DFV0</accession>
<dbReference type="InterPro" id="IPR046450">
    <property type="entry name" value="PA_dom_sf"/>
</dbReference>
<keyword evidence="8" id="KW-1185">Reference proteome</keyword>
<evidence type="ECO:0000259" key="4">
    <source>
        <dbReference type="Pfam" id="PF02225"/>
    </source>
</evidence>
<evidence type="ECO:0000256" key="1">
    <source>
        <dbReference type="ARBA" id="ARBA00005634"/>
    </source>
</evidence>
<name>C5DFV0_LACTC</name>
<dbReference type="OrthoDB" id="5841748at2759"/>
<dbReference type="InterPro" id="IPR036757">
    <property type="entry name" value="TFR-like_dimer_dom_sf"/>
</dbReference>
<dbReference type="InterPro" id="IPR003137">
    <property type="entry name" value="PA_domain"/>
</dbReference>
<dbReference type="InParanoid" id="C5DFV0"/>
<dbReference type="GeneID" id="8295745"/>
<dbReference type="GO" id="GO:0004180">
    <property type="term" value="F:carboxypeptidase activity"/>
    <property type="evidence" value="ECO:0007669"/>
    <property type="project" value="TreeGrafter"/>
</dbReference>
<reference evidence="7 8" key="1">
    <citation type="journal article" date="2009" name="Genome Res.">
        <title>Comparative genomics of protoploid Saccharomycetaceae.</title>
        <authorList>
            <consortium name="The Genolevures Consortium"/>
            <person name="Souciet J.-L."/>
            <person name="Dujon B."/>
            <person name="Gaillardin C."/>
            <person name="Johnston M."/>
            <person name="Baret P.V."/>
            <person name="Cliften P."/>
            <person name="Sherman D.J."/>
            <person name="Weissenbach J."/>
            <person name="Westhof E."/>
            <person name="Wincker P."/>
            <person name="Jubin C."/>
            <person name="Poulain J."/>
            <person name="Barbe V."/>
            <person name="Segurens B."/>
            <person name="Artiguenave F."/>
            <person name="Anthouard V."/>
            <person name="Vacherie B."/>
            <person name="Val M.-E."/>
            <person name="Fulton R.S."/>
            <person name="Minx P."/>
            <person name="Wilson R."/>
            <person name="Durrens P."/>
            <person name="Jean G."/>
            <person name="Marck C."/>
            <person name="Martin T."/>
            <person name="Nikolski M."/>
            <person name="Rolland T."/>
            <person name="Seret M.-L."/>
            <person name="Casaregola S."/>
            <person name="Despons L."/>
            <person name="Fairhead C."/>
            <person name="Fischer G."/>
            <person name="Lafontaine I."/>
            <person name="Leh V."/>
            <person name="Lemaire M."/>
            <person name="de Montigny J."/>
            <person name="Neuveglise C."/>
            <person name="Thierry A."/>
            <person name="Blanc-Lenfle I."/>
            <person name="Bleykasten C."/>
            <person name="Diffels J."/>
            <person name="Fritsch E."/>
            <person name="Frangeul L."/>
            <person name="Goeffon A."/>
            <person name="Jauniaux N."/>
            <person name="Kachouri-Lafond R."/>
            <person name="Payen C."/>
            <person name="Potier S."/>
            <person name="Pribylova L."/>
            <person name="Ozanne C."/>
            <person name="Richard G.-F."/>
            <person name="Sacerdot C."/>
            <person name="Straub M.-L."/>
            <person name="Talla E."/>
        </authorList>
    </citation>
    <scope>NUCLEOTIDE SEQUENCE [LARGE SCALE GENOMIC DNA]</scope>
    <source>
        <strain evidence="8">ATCC 56472 / CBS 6340 / NRRL Y-8284</strain>
    </source>
</reference>
<dbReference type="RefSeq" id="XP_002553493.1">
    <property type="nucleotide sequence ID" value="XM_002553447.1"/>
</dbReference>
<dbReference type="EMBL" id="CU928168">
    <property type="protein sequence ID" value="CAR23055.1"/>
    <property type="molecule type" value="Genomic_DNA"/>
</dbReference>
<dbReference type="FunCoup" id="C5DFV0">
    <property type="interactions" value="148"/>
</dbReference>
<dbReference type="Pfam" id="PF04389">
    <property type="entry name" value="Peptidase_M28"/>
    <property type="match status" value="1"/>
</dbReference>
<feature type="transmembrane region" description="Helical" evidence="3">
    <location>
        <begin position="52"/>
        <end position="71"/>
    </location>
</feature>
<dbReference type="InterPro" id="IPR007365">
    <property type="entry name" value="TFR-like_dimer_dom"/>
</dbReference>
<evidence type="ECO:0000259" key="5">
    <source>
        <dbReference type="Pfam" id="PF04253"/>
    </source>
</evidence>
<dbReference type="CDD" id="cd02121">
    <property type="entry name" value="PA_GCPII_like"/>
    <property type="match status" value="1"/>
</dbReference>
<dbReference type="Proteomes" id="UP000002036">
    <property type="component" value="Chromosome D"/>
</dbReference>
<dbReference type="Gene3D" id="3.40.630.10">
    <property type="entry name" value="Zn peptidases"/>
    <property type="match status" value="1"/>
</dbReference>
<dbReference type="HOGENOM" id="CLU_005688_2_0_1"/>